<feature type="domain" description="Glycosyltransferase subfamily 4-like N-terminal" evidence="3">
    <location>
        <begin position="19"/>
        <end position="185"/>
    </location>
</feature>
<dbReference type="Pfam" id="PF13439">
    <property type="entry name" value="Glyco_transf_4"/>
    <property type="match status" value="1"/>
</dbReference>
<sequence length="384" mass="41219">MRVAYVCVDPGIPVFGAKGGSVHVQEIIRAWRRRGAQVTVYCTRRGSAVPADLDDLDIVELPVRAESAGDRESETERRSVQLAGLIEAAGTDLVYERFSLFSRTLELTVGRLGIPAILEVNAPLIDEQARHRVLADRAAAERCLLGAARAASVVACVSAEVQSWLRGAVPEACTIVAPNGVNTERITPAVGGCAAGLTVGFVGTLKPWHGVHRLLDAAALTGRDWKLLIVGDGPMADDLRSQADTLRLDVEFTGAVMPEAMPSMLRRCDVAVAPYPPTESGTAHYFSPLKVYEYFAAGLPVVASAIGQLPKVIEHEVTGLLVDPRSVPELGQAIARLDDDPGLRRRLGAAAREAAVTRHNWDRVLEGILAAARTDRRPIEQGVR</sequence>
<proteinExistence type="predicted"/>
<keyword evidence="1 4" id="KW-0328">Glycosyltransferase</keyword>
<keyword evidence="2 4" id="KW-0808">Transferase</keyword>
<evidence type="ECO:0000256" key="1">
    <source>
        <dbReference type="ARBA" id="ARBA00022676"/>
    </source>
</evidence>
<dbReference type="CDD" id="cd03801">
    <property type="entry name" value="GT4_PimA-like"/>
    <property type="match status" value="1"/>
</dbReference>
<evidence type="ECO:0000259" key="3">
    <source>
        <dbReference type="Pfam" id="PF13439"/>
    </source>
</evidence>
<dbReference type="Proteomes" id="UP001209083">
    <property type="component" value="Chromosome"/>
</dbReference>
<dbReference type="InterPro" id="IPR028098">
    <property type="entry name" value="Glyco_trans_4-like_N"/>
</dbReference>
<accession>A0ABY8QWR3</accession>
<dbReference type="EC" id="2.4.-.-" evidence="4"/>
<evidence type="ECO:0000256" key="2">
    <source>
        <dbReference type="ARBA" id="ARBA00022679"/>
    </source>
</evidence>
<keyword evidence="5" id="KW-1185">Reference proteome</keyword>
<dbReference type="Gene3D" id="3.40.50.2000">
    <property type="entry name" value="Glycogen Phosphorylase B"/>
    <property type="match status" value="2"/>
</dbReference>
<organism evidence="4 5">
    <name type="scientific">Saxibacter everestensis</name>
    <dbReference type="NCBI Taxonomy" id="2909229"/>
    <lineage>
        <taxon>Bacteria</taxon>
        <taxon>Bacillati</taxon>
        <taxon>Actinomycetota</taxon>
        <taxon>Actinomycetes</taxon>
        <taxon>Micrococcales</taxon>
        <taxon>Brevibacteriaceae</taxon>
        <taxon>Saxibacter</taxon>
    </lineage>
</organism>
<dbReference type="SUPFAM" id="SSF53756">
    <property type="entry name" value="UDP-Glycosyltransferase/glycogen phosphorylase"/>
    <property type="match status" value="1"/>
</dbReference>
<dbReference type="PANTHER" id="PTHR12526">
    <property type="entry name" value="GLYCOSYLTRANSFERASE"/>
    <property type="match status" value="1"/>
</dbReference>
<dbReference type="GO" id="GO:0016757">
    <property type="term" value="F:glycosyltransferase activity"/>
    <property type="evidence" value="ECO:0007669"/>
    <property type="project" value="UniProtKB-KW"/>
</dbReference>
<evidence type="ECO:0000313" key="5">
    <source>
        <dbReference type="Proteomes" id="UP001209083"/>
    </source>
</evidence>
<protein>
    <submittedName>
        <fullName evidence="4">Glycosyltransferase family 4 protein</fullName>
        <ecNumber evidence="4">2.4.-.-</ecNumber>
    </submittedName>
</protein>
<dbReference type="EMBL" id="CP090958">
    <property type="protein sequence ID" value="WGW13472.1"/>
    <property type="molecule type" value="Genomic_DNA"/>
</dbReference>
<evidence type="ECO:0000313" key="4">
    <source>
        <dbReference type="EMBL" id="WGW13472.1"/>
    </source>
</evidence>
<reference evidence="4 5" key="1">
    <citation type="submission" date="2023-05" db="EMBL/GenBank/DDBJ databases">
        <title>Lithophilousrod everest ZFBP1038 complete genpme.</title>
        <authorList>
            <person name="Tian M."/>
        </authorList>
    </citation>
    <scope>NUCLEOTIDE SEQUENCE [LARGE SCALE GENOMIC DNA]</scope>
    <source>
        <strain evidence="4 5">ZFBP1038</strain>
    </source>
</reference>
<gene>
    <name evidence="4" type="ORF">LWF01_06870</name>
</gene>
<dbReference type="RefSeq" id="WP_349640295.1">
    <property type="nucleotide sequence ID" value="NZ_CP090958.1"/>
</dbReference>
<name>A0ABY8QWR3_9MICO</name>
<dbReference type="Pfam" id="PF13692">
    <property type="entry name" value="Glyco_trans_1_4"/>
    <property type="match status" value="1"/>
</dbReference>
<dbReference type="PANTHER" id="PTHR12526:SF600">
    <property type="entry name" value="GLYCOSYL TRANSFERASE GROUP 1"/>
    <property type="match status" value="1"/>
</dbReference>